<dbReference type="InterPro" id="IPR007712">
    <property type="entry name" value="RelE/ParE_toxin"/>
</dbReference>
<dbReference type="Gene3D" id="3.30.2310.20">
    <property type="entry name" value="RelE-like"/>
    <property type="match status" value="1"/>
</dbReference>
<sequence>MIIYSSRFYKELENITAFILKDSQQRALKFNDELFLKIENIPNHPLAYPKYKDNEFIRKLIYKKYVIPFEILKDDIYILGIFKKNLWSK</sequence>
<proteinExistence type="predicted"/>
<dbReference type="EMBL" id="CACRSK010000001">
    <property type="protein sequence ID" value="VYS83579.1"/>
    <property type="molecule type" value="Genomic_DNA"/>
</dbReference>
<dbReference type="RefSeq" id="WP_156847044.1">
    <property type="nucleotide sequence ID" value="NZ_CACRSK010000001.1"/>
</dbReference>
<protein>
    <submittedName>
        <fullName evidence="2">Plasmid stabilisation system protein</fullName>
    </submittedName>
</protein>
<name>A0A6N2RT32_9BACT</name>
<gene>
    <name evidence="2" type="ORF">CULFYP111_00583</name>
</gene>
<evidence type="ECO:0000313" key="2">
    <source>
        <dbReference type="EMBL" id="VYS83579.1"/>
    </source>
</evidence>
<dbReference type="Pfam" id="PF05016">
    <property type="entry name" value="ParE_toxin"/>
    <property type="match status" value="1"/>
</dbReference>
<organism evidence="2">
    <name type="scientific">Campylobacter ureolyticus</name>
    <dbReference type="NCBI Taxonomy" id="827"/>
    <lineage>
        <taxon>Bacteria</taxon>
        <taxon>Pseudomonadati</taxon>
        <taxon>Campylobacterota</taxon>
        <taxon>Epsilonproteobacteria</taxon>
        <taxon>Campylobacterales</taxon>
        <taxon>Campylobacteraceae</taxon>
        <taxon>Campylobacter</taxon>
    </lineage>
</organism>
<evidence type="ECO:0000256" key="1">
    <source>
        <dbReference type="ARBA" id="ARBA00022649"/>
    </source>
</evidence>
<dbReference type="AlphaFoldDB" id="A0A6N2RT32"/>
<accession>A0A6N2RT32</accession>
<reference evidence="2" key="1">
    <citation type="submission" date="2019-11" db="EMBL/GenBank/DDBJ databases">
        <authorList>
            <person name="Feng L."/>
        </authorList>
    </citation>
    <scope>NUCLEOTIDE SEQUENCE</scope>
    <source>
        <strain evidence="2">CUreolyticusLFYP111</strain>
    </source>
</reference>
<keyword evidence="1" id="KW-1277">Toxin-antitoxin system</keyword>
<dbReference type="InterPro" id="IPR035093">
    <property type="entry name" value="RelE/ParE_toxin_dom_sf"/>
</dbReference>